<comment type="caution">
    <text evidence="2">The sequence shown here is derived from an EMBL/GenBank/DDBJ whole genome shotgun (WGS) entry which is preliminary data.</text>
</comment>
<name>A0ABU6WHY0_9FABA</name>
<sequence length="140" mass="16146">MGFEFRTGRESGRGASVIGPRLEDVDSYRWRIDNDPRLDYVIQAIFIQGARWKMGANQKPLHLKRRDLYSFPRGWHEFIVHNIMPSGNKSEVTVSRAVLIHSIMIGEDVRAERYIAQTMAEIAKNLPHEKPNLAFFGVIH</sequence>
<accession>A0ABU6WHY0</accession>
<protein>
    <recommendedName>
        <fullName evidence="1">Putative plant transposon protein domain-containing protein</fullName>
    </recommendedName>
</protein>
<feature type="domain" description="Putative plant transposon protein" evidence="1">
    <location>
        <begin position="24"/>
        <end position="135"/>
    </location>
</feature>
<dbReference type="Proteomes" id="UP001341840">
    <property type="component" value="Unassembled WGS sequence"/>
</dbReference>
<reference evidence="2 3" key="1">
    <citation type="journal article" date="2023" name="Plants (Basel)">
        <title>Bridging the Gap: Combining Genomics and Transcriptomics Approaches to Understand Stylosanthes scabra, an Orphan Legume from the Brazilian Caatinga.</title>
        <authorList>
            <person name="Ferreira-Neto J.R.C."/>
            <person name="da Silva M.D."/>
            <person name="Binneck E."/>
            <person name="de Melo N.F."/>
            <person name="da Silva R.H."/>
            <person name="de Melo A.L.T.M."/>
            <person name="Pandolfi V."/>
            <person name="Bustamante F.O."/>
            <person name="Brasileiro-Vidal A.C."/>
            <person name="Benko-Iseppon A.M."/>
        </authorList>
    </citation>
    <scope>NUCLEOTIDE SEQUENCE [LARGE SCALE GENOMIC DNA]</scope>
    <source>
        <tissue evidence="2">Leaves</tissue>
    </source>
</reference>
<dbReference type="InterPro" id="IPR046796">
    <property type="entry name" value="Transposase_32_dom"/>
</dbReference>
<organism evidence="2 3">
    <name type="scientific">Stylosanthes scabra</name>
    <dbReference type="NCBI Taxonomy" id="79078"/>
    <lineage>
        <taxon>Eukaryota</taxon>
        <taxon>Viridiplantae</taxon>
        <taxon>Streptophyta</taxon>
        <taxon>Embryophyta</taxon>
        <taxon>Tracheophyta</taxon>
        <taxon>Spermatophyta</taxon>
        <taxon>Magnoliopsida</taxon>
        <taxon>eudicotyledons</taxon>
        <taxon>Gunneridae</taxon>
        <taxon>Pentapetalae</taxon>
        <taxon>rosids</taxon>
        <taxon>fabids</taxon>
        <taxon>Fabales</taxon>
        <taxon>Fabaceae</taxon>
        <taxon>Papilionoideae</taxon>
        <taxon>50 kb inversion clade</taxon>
        <taxon>dalbergioids sensu lato</taxon>
        <taxon>Dalbergieae</taxon>
        <taxon>Pterocarpus clade</taxon>
        <taxon>Stylosanthes</taxon>
    </lineage>
</organism>
<gene>
    <name evidence="2" type="ORF">PIB30_057154</name>
</gene>
<evidence type="ECO:0000313" key="2">
    <source>
        <dbReference type="EMBL" id="MED6185445.1"/>
    </source>
</evidence>
<proteinExistence type="predicted"/>
<dbReference type="EMBL" id="JASCZI010181707">
    <property type="protein sequence ID" value="MED6185445.1"/>
    <property type="molecule type" value="Genomic_DNA"/>
</dbReference>
<keyword evidence="3" id="KW-1185">Reference proteome</keyword>
<evidence type="ECO:0000259" key="1">
    <source>
        <dbReference type="Pfam" id="PF20167"/>
    </source>
</evidence>
<evidence type="ECO:0000313" key="3">
    <source>
        <dbReference type="Proteomes" id="UP001341840"/>
    </source>
</evidence>
<dbReference type="Pfam" id="PF20167">
    <property type="entry name" value="Transposase_32"/>
    <property type="match status" value="1"/>
</dbReference>